<name>A0A6A6FAY9_9PEZI</name>
<evidence type="ECO:0000256" key="1">
    <source>
        <dbReference type="SAM" id="MobiDB-lite"/>
    </source>
</evidence>
<feature type="region of interest" description="Disordered" evidence="1">
    <location>
        <begin position="27"/>
        <end position="49"/>
    </location>
</feature>
<keyword evidence="3" id="KW-1185">Reference proteome</keyword>
<proteinExistence type="predicted"/>
<dbReference type="AlphaFoldDB" id="A0A6A6FAY9"/>
<sequence length="136" mass="15240">MVGLADHFYTTCALHCRWAWRDPTRRHDCKTASATTRPRKAGAEDNNHRRTSARNYVTQDQPSGDFRIPILVGTNKTSAFMASSFANEPCDSGGLWRILASGSASKRRLRSEPFDNTTTQILRDCLSRLHGLTSLQ</sequence>
<evidence type="ECO:0000313" key="2">
    <source>
        <dbReference type="EMBL" id="KAF2210609.1"/>
    </source>
</evidence>
<evidence type="ECO:0000313" key="3">
    <source>
        <dbReference type="Proteomes" id="UP000799539"/>
    </source>
</evidence>
<protein>
    <submittedName>
        <fullName evidence="2">Uncharacterized protein</fullName>
    </submittedName>
</protein>
<dbReference type="Proteomes" id="UP000799539">
    <property type="component" value="Unassembled WGS sequence"/>
</dbReference>
<reference evidence="2" key="1">
    <citation type="journal article" date="2020" name="Stud. Mycol.">
        <title>101 Dothideomycetes genomes: a test case for predicting lifestyles and emergence of pathogens.</title>
        <authorList>
            <person name="Haridas S."/>
            <person name="Albert R."/>
            <person name="Binder M."/>
            <person name="Bloem J."/>
            <person name="Labutti K."/>
            <person name="Salamov A."/>
            <person name="Andreopoulos B."/>
            <person name="Baker S."/>
            <person name="Barry K."/>
            <person name="Bills G."/>
            <person name="Bluhm B."/>
            <person name="Cannon C."/>
            <person name="Castanera R."/>
            <person name="Culley D."/>
            <person name="Daum C."/>
            <person name="Ezra D."/>
            <person name="Gonzalez J."/>
            <person name="Henrissat B."/>
            <person name="Kuo A."/>
            <person name="Liang C."/>
            <person name="Lipzen A."/>
            <person name="Lutzoni F."/>
            <person name="Magnuson J."/>
            <person name="Mondo S."/>
            <person name="Nolan M."/>
            <person name="Ohm R."/>
            <person name="Pangilinan J."/>
            <person name="Park H.-J."/>
            <person name="Ramirez L."/>
            <person name="Alfaro M."/>
            <person name="Sun H."/>
            <person name="Tritt A."/>
            <person name="Yoshinaga Y."/>
            <person name="Zwiers L.-H."/>
            <person name="Turgeon B."/>
            <person name="Goodwin S."/>
            <person name="Spatafora J."/>
            <person name="Crous P."/>
            <person name="Grigoriev I."/>
        </authorList>
    </citation>
    <scope>NUCLEOTIDE SEQUENCE</scope>
    <source>
        <strain evidence="2">SCOH1-5</strain>
    </source>
</reference>
<dbReference type="EMBL" id="ML992680">
    <property type="protein sequence ID" value="KAF2210609.1"/>
    <property type="molecule type" value="Genomic_DNA"/>
</dbReference>
<organism evidence="2 3">
    <name type="scientific">Cercospora zeae-maydis SCOH1-5</name>
    <dbReference type="NCBI Taxonomy" id="717836"/>
    <lineage>
        <taxon>Eukaryota</taxon>
        <taxon>Fungi</taxon>
        <taxon>Dikarya</taxon>
        <taxon>Ascomycota</taxon>
        <taxon>Pezizomycotina</taxon>
        <taxon>Dothideomycetes</taxon>
        <taxon>Dothideomycetidae</taxon>
        <taxon>Mycosphaerellales</taxon>
        <taxon>Mycosphaerellaceae</taxon>
        <taxon>Cercospora</taxon>
    </lineage>
</organism>
<accession>A0A6A6FAY9</accession>
<gene>
    <name evidence="2" type="ORF">CERZMDRAFT_99226</name>
</gene>